<dbReference type="PROSITE" id="PS51502">
    <property type="entry name" value="S_R_A_B_BARREL"/>
    <property type="match status" value="2"/>
</dbReference>
<gene>
    <name evidence="3" type="ORF">V8G54_001543</name>
</gene>
<comment type="subunit">
    <text evidence="1">Homodimer.</text>
</comment>
<dbReference type="InterPro" id="IPR044662">
    <property type="entry name" value="HS1/DABB1-like"/>
</dbReference>
<dbReference type="PANTHER" id="PTHR33178:SF5">
    <property type="entry name" value="EXPRESSED PROTEIN"/>
    <property type="match status" value="1"/>
</dbReference>
<protein>
    <recommendedName>
        <fullName evidence="2">Stress-response A/B barrel domain-containing protein</fullName>
    </recommendedName>
</protein>
<evidence type="ECO:0000259" key="2">
    <source>
        <dbReference type="PROSITE" id="PS51502"/>
    </source>
</evidence>
<dbReference type="SUPFAM" id="SSF54909">
    <property type="entry name" value="Dimeric alpha+beta barrel"/>
    <property type="match status" value="2"/>
</dbReference>
<dbReference type="Pfam" id="PF07876">
    <property type="entry name" value="Dabb"/>
    <property type="match status" value="2"/>
</dbReference>
<evidence type="ECO:0000313" key="3">
    <source>
        <dbReference type="EMBL" id="WVZ22999.1"/>
    </source>
</evidence>
<dbReference type="InterPro" id="IPR013097">
    <property type="entry name" value="Dabb"/>
</dbReference>
<name>A0AAQ3SBY0_VIGMU</name>
<dbReference type="SMART" id="SM00886">
    <property type="entry name" value="Dabb"/>
    <property type="match status" value="2"/>
</dbReference>
<dbReference type="Gene3D" id="3.30.70.100">
    <property type="match status" value="2"/>
</dbReference>
<accession>A0AAQ3SBY0</accession>
<feature type="domain" description="Stress-response A/B barrel" evidence="2">
    <location>
        <begin position="57"/>
        <end position="150"/>
    </location>
</feature>
<dbReference type="PANTHER" id="PTHR33178">
    <property type="match status" value="1"/>
</dbReference>
<evidence type="ECO:0000256" key="1">
    <source>
        <dbReference type="ARBA" id="ARBA00011738"/>
    </source>
</evidence>
<dbReference type="EMBL" id="CP144700">
    <property type="protein sequence ID" value="WVZ22999.1"/>
    <property type="molecule type" value="Genomic_DNA"/>
</dbReference>
<keyword evidence="4" id="KW-1185">Reference proteome</keyword>
<proteinExistence type="predicted"/>
<dbReference type="Proteomes" id="UP001374535">
    <property type="component" value="Chromosome 1"/>
</dbReference>
<dbReference type="InterPro" id="IPR011008">
    <property type="entry name" value="Dimeric_a/b-barrel"/>
</dbReference>
<evidence type="ECO:0000313" key="4">
    <source>
        <dbReference type="Proteomes" id="UP001374535"/>
    </source>
</evidence>
<dbReference type="AlphaFoldDB" id="A0AAQ3SBY0"/>
<organism evidence="3 4">
    <name type="scientific">Vigna mungo</name>
    <name type="common">Black gram</name>
    <name type="synonym">Phaseolus mungo</name>
    <dbReference type="NCBI Taxonomy" id="3915"/>
    <lineage>
        <taxon>Eukaryota</taxon>
        <taxon>Viridiplantae</taxon>
        <taxon>Streptophyta</taxon>
        <taxon>Embryophyta</taxon>
        <taxon>Tracheophyta</taxon>
        <taxon>Spermatophyta</taxon>
        <taxon>Magnoliopsida</taxon>
        <taxon>eudicotyledons</taxon>
        <taxon>Gunneridae</taxon>
        <taxon>Pentapetalae</taxon>
        <taxon>rosids</taxon>
        <taxon>fabids</taxon>
        <taxon>Fabales</taxon>
        <taxon>Fabaceae</taxon>
        <taxon>Papilionoideae</taxon>
        <taxon>50 kb inversion clade</taxon>
        <taxon>NPAAA clade</taxon>
        <taxon>indigoferoid/millettioid clade</taxon>
        <taxon>Phaseoleae</taxon>
        <taxon>Vigna</taxon>
    </lineage>
</organism>
<reference evidence="3 4" key="1">
    <citation type="journal article" date="2023" name="Life. Sci Alliance">
        <title>Evolutionary insights into 3D genome organization and epigenetic landscape of Vigna mungo.</title>
        <authorList>
            <person name="Junaid A."/>
            <person name="Singh B."/>
            <person name="Bhatia S."/>
        </authorList>
    </citation>
    <scope>NUCLEOTIDE SEQUENCE [LARGE SCALE GENOMIC DNA]</scope>
    <source>
        <strain evidence="3">Urdbean</strain>
    </source>
</reference>
<feature type="domain" description="Stress-response A/B barrel" evidence="2">
    <location>
        <begin position="172"/>
        <end position="266"/>
    </location>
</feature>
<sequence>MGFAMQCSSYCSCISISVPHRFPQAPPLSFHGLCAKESEDKGSLWVGPAKLQPRKIVEHVCLLKAKQDLSEEEENDMLDHLYTTQYQMGGVVAISLGRVSAPNPERYTHALFMRFQKKQNLEKFYENPFYLKVLEDHVLTYCHGLVNVDFESEVDDEMLSIFRKGEEFNHGVEFLLLISFNESALSNQAEDALASLASMMSESPSLIVQFTQGLNFSPSSKEYTHGVVIRFRSVEAFEIFINSKEYKNVWHSKFQPIAHKYLSLHFSVDPVGTEIMLSTRDAARFPLFRNKEEGNITLRLACSQCQNFQIEL</sequence>